<dbReference type="GO" id="GO:0020037">
    <property type="term" value="F:heme binding"/>
    <property type="evidence" value="ECO:0007669"/>
    <property type="project" value="InterPro"/>
</dbReference>
<dbReference type="OrthoDB" id="9773456at2"/>
<dbReference type="InterPro" id="IPR036909">
    <property type="entry name" value="Cyt_c-like_dom_sf"/>
</dbReference>
<reference evidence="7 8" key="1">
    <citation type="submission" date="2014-11" db="EMBL/GenBank/DDBJ databases">
        <title>Genomics and ecophysiology of heterotrophic nitrogen fixing bacteria isolated from estuarine surface water.</title>
        <authorList>
            <person name="Bentzon-Tilia M."/>
            <person name="Severin I."/>
            <person name="Hansen L.H."/>
            <person name="Riemann L."/>
        </authorList>
    </citation>
    <scope>NUCLEOTIDE SEQUENCE [LARGE SCALE GENOMIC DNA]</scope>
    <source>
        <strain evidence="7 8">BAL398</strain>
    </source>
</reference>
<keyword evidence="3 4" id="KW-0408">Iron</keyword>
<accession>A0A0D7EVF2</accession>
<feature type="domain" description="Cytochrome c" evidence="6">
    <location>
        <begin position="68"/>
        <end position="152"/>
    </location>
</feature>
<feature type="compositionally biased region" description="Basic and acidic residues" evidence="5">
    <location>
        <begin position="186"/>
        <end position="199"/>
    </location>
</feature>
<evidence type="ECO:0000313" key="8">
    <source>
        <dbReference type="Proteomes" id="UP000032515"/>
    </source>
</evidence>
<proteinExistence type="predicted"/>
<dbReference type="AlphaFoldDB" id="A0A0D7EVF2"/>
<dbReference type="Gene3D" id="1.10.760.10">
    <property type="entry name" value="Cytochrome c-like domain"/>
    <property type="match status" value="1"/>
</dbReference>
<evidence type="ECO:0000256" key="3">
    <source>
        <dbReference type="ARBA" id="ARBA00023004"/>
    </source>
</evidence>
<feature type="region of interest" description="Disordered" evidence="5">
    <location>
        <begin position="159"/>
        <end position="207"/>
    </location>
</feature>
<organism evidence="7 8">
    <name type="scientific">Rhodopseudomonas palustris</name>
    <dbReference type="NCBI Taxonomy" id="1076"/>
    <lineage>
        <taxon>Bacteria</taxon>
        <taxon>Pseudomonadati</taxon>
        <taxon>Pseudomonadota</taxon>
        <taxon>Alphaproteobacteria</taxon>
        <taxon>Hyphomicrobiales</taxon>
        <taxon>Nitrobacteraceae</taxon>
        <taxon>Rhodopseudomonas</taxon>
    </lineage>
</organism>
<evidence type="ECO:0000259" key="6">
    <source>
        <dbReference type="PROSITE" id="PS51007"/>
    </source>
</evidence>
<keyword evidence="1 4" id="KW-0349">Heme</keyword>
<evidence type="ECO:0000313" key="7">
    <source>
        <dbReference type="EMBL" id="KIZ44809.1"/>
    </source>
</evidence>
<dbReference type="SUPFAM" id="SSF46626">
    <property type="entry name" value="Cytochrome c"/>
    <property type="match status" value="1"/>
</dbReference>
<evidence type="ECO:0000256" key="2">
    <source>
        <dbReference type="ARBA" id="ARBA00022723"/>
    </source>
</evidence>
<dbReference type="InterPro" id="IPR009056">
    <property type="entry name" value="Cyt_c-like_dom"/>
</dbReference>
<gene>
    <name evidence="7" type="ORF">OO17_09240</name>
</gene>
<dbReference type="PATRIC" id="fig|1076.23.peg.1191"/>
<keyword evidence="2 4" id="KW-0479">Metal-binding</keyword>
<protein>
    <submittedName>
        <fullName evidence="7">Cytochrome C</fullName>
    </submittedName>
</protein>
<dbReference type="GO" id="GO:0009055">
    <property type="term" value="F:electron transfer activity"/>
    <property type="evidence" value="ECO:0007669"/>
    <property type="project" value="InterPro"/>
</dbReference>
<name>A0A0D7EVF2_RHOPL</name>
<dbReference type="RefSeq" id="WP_044409091.1">
    <property type="nucleotide sequence ID" value="NZ_JXXE01000178.1"/>
</dbReference>
<dbReference type="PROSITE" id="PS51007">
    <property type="entry name" value="CYTC"/>
    <property type="match status" value="1"/>
</dbReference>
<evidence type="ECO:0000256" key="5">
    <source>
        <dbReference type="SAM" id="MobiDB-lite"/>
    </source>
</evidence>
<dbReference type="Pfam" id="PF13442">
    <property type="entry name" value="Cytochrome_CBB3"/>
    <property type="match status" value="1"/>
</dbReference>
<evidence type="ECO:0000256" key="4">
    <source>
        <dbReference type="PROSITE-ProRule" id="PRU00433"/>
    </source>
</evidence>
<dbReference type="Proteomes" id="UP000032515">
    <property type="component" value="Unassembled WGS sequence"/>
</dbReference>
<sequence>MKRIILGASLFGLMVLFGGGAFIVSGAYEIGADVPHWNITSKVLEAARDRAIAVRARDIKVPDLADEQLILKGAGQYAAMCVGCHLAPGKSDSEIRPGLYPQPPNLSQTKLDPRTVFWVTKHGLKMTAMPAWGLGHDDDTIWSIVAFVQKLPGMSPQDYKDIVAKAPPDEEMGSMDQGGGGNQHQHGSEPHQHGTKPEPSKGVGQQP</sequence>
<comment type="caution">
    <text evidence="7">The sequence shown here is derived from an EMBL/GenBank/DDBJ whole genome shotgun (WGS) entry which is preliminary data.</text>
</comment>
<dbReference type="GO" id="GO:0046872">
    <property type="term" value="F:metal ion binding"/>
    <property type="evidence" value="ECO:0007669"/>
    <property type="project" value="UniProtKB-KW"/>
</dbReference>
<dbReference type="EMBL" id="JXXE01000178">
    <property type="protein sequence ID" value="KIZ44809.1"/>
    <property type="molecule type" value="Genomic_DNA"/>
</dbReference>
<evidence type="ECO:0000256" key="1">
    <source>
        <dbReference type="ARBA" id="ARBA00022617"/>
    </source>
</evidence>